<evidence type="ECO:0000313" key="2">
    <source>
        <dbReference type="Proteomes" id="UP001486565"/>
    </source>
</evidence>
<accession>A0ABZ2Y896</accession>
<sequence length="103" mass="12416">MIFSKNYYVGETVRNKRRVIRRLSRNRPYKNIYCICLGNSPKHLMYIMESREMFKPIYSHNEYKVIGIANGKYEAYEVTRLIIESVYKEYGDPVKIKEFFALE</sequence>
<proteinExistence type="predicted"/>
<evidence type="ECO:0000313" key="1">
    <source>
        <dbReference type="EMBL" id="WZL70187.1"/>
    </source>
</evidence>
<dbReference type="RefSeq" id="WP_341877150.1">
    <property type="nucleotide sequence ID" value="NZ_CP121687.1"/>
</dbReference>
<name>A0ABZ2Y896_9FIRM</name>
<reference evidence="1 2" key="1">
    <citation type="submission" date="2023-03" db="EMBL/GenBank/DDBJ databases">
        <title>Novel Species.</title>
        <authorList>
            <person name="Ma S."/>
        </authorList>
    </citation>
    <scope>NUCLEOTIDE SEQUENCE [LARGE SCALE GENOMIC DNA]</scope>
    <source>
        <strain evidence="1 2">LIND6LT2</strain>
    </source>
</reference>
<keyword evidence="2" id="KW-1185">Reference proteome</keyword>
<dbReference type="EMBL" id="CP121687">
    <property type="protein sequence ID" value="WZL70187.1"/>
    <property type="molecule type" value="Genomic_DNA"/>
</dbReference>
<organism evidence="1 2">
    <name type="scientific">Defluviitalea saccharophila</name>
    <dbReference type="NCBI Taxonomy" id="879970"/>
    <lineage>
        <taxon>Bacteria</taxon>
        <taxon>Bacillati</taxon>
        <taxon>Bacillota</taxon>
        <taxon>Clostridia</taxon>
        <taxon>Lachnospirales</taxon>
        <taxon>Defluviitaleaceae</taxon>
        <taxon>Defluviitalea</taxon>
    </lineage>
</organism>
<dbReference type="Proteomes" id="UP001486565">
    <property type="component" value="Chromosome"/>
</dbReference>
<protein>
    <submittedName>
        <fullName evidence="1">Uncharacterized protein</fullName>
    </submittedName>
</protein>
<gene>
    <name evidence="1" type="ORF">QBE51_01265</name>
</gene>